<gene>
    <name evidence="1" type="ORF">GCM10009737_02210</name>
</gene>
<evidence type="ECO:0000313" key="2">
    <source>
        <dbReference type="Proteomes" id="UP001501612"/>
    </source>
</evidence>
<reference evidence="1 2" key="1">
    <citation type="journal article" date="2019" name="Int. J. Syst. Evol. Microbiol.">
        <title>The Global Catalogue of Microorganisms (GCM) 10K type strain sequencing project: providing services to taxonomists for standard genome sequencing and annotation.</title>
        <authorList>
            <consortium name="The Broad Institute Genomics Platform"/>
            <consortium name="The Broad Institute Genome Sequencing Center for Infectious Disease"/>
            <person name="Wu L."/>
            <person name="Ma J."/>
        </authorList>
    </citation>
    <scope>NUCLEOTIDE SEQUENCE [LARGE SCALE GENOMIC DNA]</scope>
    <source>
        <strain evidence="1 2">JCM 14046</strain>
    </source>
</reference>
<evidence type="ECO:0000313" key="1">
    <source>
        <dbReference type="EMBL" id="GAA1905021.1"/>
    </source>
</evidence>
<dbReference type="Proteomes" id="UP001501612">
    <property type="component" value="Unassembled WGS sequence"/>
</dbReference>
<keyword evidence="2" id="KW-1185">Reference proteome</keyword>
<name>A0ABN2NX64_9ACTN</name>
<accession>A0ABN2NX64</accession>
<comment type="caution">
    <text evidence="1">The sequence shown here is derived from an EMBL/GenBank/DDBJ whole genome shotgun (WGS) entry which is preliminary data.</text>
</comment>
<evidence type="ECO:0008006" key="3">
    <source>
        <dbReference type="Google" id="ProtNLM"/>
    </source>
</evidence>
<dbReference type="RefSeq" id="WP_344002489.1">
    <property type="nucleotide sequence ID" value="NZ_BAAAMY010000001.1"/>
</dbReference>
<dbReference type="SUPFAM" id="SSF52540">
    <property type="entry name" value="P-loop containing nucleoside triphosphate hydrolases"/>
    <property type="match status" value="1"/>
</dbReference>
<dbReference type="EMBL" id="BAAAMY010000001">
    <property type="protein sequence ID" value="GAA1905021.1"/>
    <property type="molecule type" value="Genomic_DNA"/>
</dbReference>
<sequence>MALPHRGFVWLSMPKCASTAVEEVLEPHARVILRGEFKHTNYTAFTQRIEPVLAGGGHRRESYEVVCLFREPVGWLESWWRYRSRPELKEGPKAHNYTGDMSFTEFVDRYVERHPSLLGIGRPARFCSLQAERVGVDRVLRYESTDVWQGWLTEKVGQDLGFRQTNVSAKRPAELDPGVRRRAVDFFGPEYDIWAHLEPDGQWAPPADHLLSL</sequence>
<dbReference type="InterPro" id="IPR027417">
    <property type="entry name" value="P-loop_NTPase"/>
</dbReference>
<organism evidence="1 2">
    <name type="scientific">Nocardioides lentus</name>
    <dbReference type="NCBI Taxonomy" id="338077"/>
    <lineage>
        <taxon>Bacteria</taxon>
        <taxon>Bacillati</taxon>
        <taxon>Actinomycetota</taxon>
        <taxon>Actinomycetes</taxon>
        <taxon>Propionibacteriales</taxon>
        <taxon>Nocardioidaceae</taxon>
        <taxon>Nocardioides</taxon>
    </lineage>
</organism>
<protein>
    <recommendedName>
        <fullName evidence="3">Sulfotransferase family protein</fullName>
    </recommendedName>
</protein>
<proteinExistence type="predicted"/>
<dbReference type="Gene3D" id="3.40.50.300">
    <property type="entry name" value="P-loop containing nucleotide triphosphate hydrolases"/>
    <property type="match status" value="1"/>
</dbReference>